<gene>
    <name evidence="8" type="primary">ispF</name>
    <name evidence="11" type="ORF">DFR63_1476</name>
</gene>
<dbReference type="UniPathway" id="UPA00056">
    <property type="reaction ID" value="UER00095"/>
</dbReference>
<comment type="similarity">
    <text evidence="3 8 9">Belongs to the IspF family.</text>
</comment>
<evidence type="ECO:0000256" key="3">
    <source>
        <dbReference type="ARBA" id="ARBA00008480"/>
    </source>
</evidence>
<feature type="site" description="Transition state stabilizer" evidence="8">
    <location>
        <position position="35"/>
    </location>
</feature>
<dbReference type="EC" id="4.6.1.12" evidence="4 8"/>
<dbReference type="HAMAP" id="MF_00107">
    <property type="entry name" value="IspF"/>
    <property type="match status" value="1"/>
</dbReference>
<evidence type="ECO:0000256" key="9">
    <source>
        <dbReference type="RuleBase" id="RU004395"/>
    </source>
</evidence>
<dbReference type="NCBIfam" id="TIGR00151">
    <property type="entry name" value="ispF"/>
    <property type="match status" value="1"/>
</dbReference>
<evidence type="ECO:0000256" key="7">
    <source>
        <dbReference type="ARBA" id="ARBA00023239"/>
    </source>
</evidence>
<feature type="binding site" evidence="8">
    <location>
        <begin position="133"/>
        <end position="136"/>
    </location>
    <ligand>
        <name>4-CDP-2-C-methyl-D-erythritol 2-phosphate</name>
        <dbReference type="ChEBI" id="CHEBI:57919"/>
    </ligand>
</feature>
<evidence type="ECO:0000256" key="1">
    <source>
        <dbReference type="ARBA" id="ARBA00000200"/>
    </source>
</evidence>
<dbReference type="InterPro" id="IPR003526">
    <property type="entry name" value="MECDP_synthase"/>
</dbReference>
<feature type="binding site" evidence="8">
    <location>
        <begin position="57"/>
        <end position="59"/>
    </location>
    <ligand>
        <name>4-CDP-2-C-methyl-D-erythritol 2-phosphate</name>
        <dbReference type="ChEBI" id="CHEBI:57919"/>
    </ligand>
</feature>
<evidence type="ECO:0000313" key="11">
    <source>
        <dbReference type="EMBL" id="REG24378.1"/>
    </source>
</evidence>
<dbReference type="InterPro" id="IPR036571">
    <property type="entry name" value="MECDP_synthase_sf"/>
</dbReference>
<evidence type="ECO:0000256" key="5">
    <source>
        <dbReference type="ARBA" id="ARBA00022723"/>
    </source>
</evidence>
<evidence type="ECO:0000313" key="12">
    <source>
        <dbReference type="Proteomes" id="UP000257076"/>
    </source>
</evidence>
<feature type="binding site" evidence="8">
    <location>
        <begin position="62"/>
        <end position="66"/>
    </location>
    <ligand>
        <name>4-CDP-2-C-methyl-D-erythritol 2-phosphate</name>
        <dbReference type="ChEBI" id="CHEBI:57919"/>
    </ligand>
</feature>
<feature type="binding site" evidence="8">
    <location>
        <position position="11"/>
    </location>
    <ligand>
        <name>a divalent metal cation</name>
        <dbReference type="ChEBI" id="CHEBI:60240"/>
    </ligand>
</feature>
<accession>A0A3E0AXF0</accession>
<dbReference type="SUPFAM" id="SSF69765">
    <property type="entry name" value="IpsF-like"/>
    <property type="match status" value="1"/>
</dbReference>
<evidence type="ECO:0000256" key="2">
    <source>
        <dbReference type="ARBA" id="ARBA00004709"/>
    </source>
</evidence>
<comment type="cofactor">
    <cofactor evidence="8">
        <name>a divalent metal cation</name>
        <dbReference type="ChEBI" id="CHEBI:60240"/>
    </cofactor>
    <text evidence="8">Binds 1 divalent metal cation per subunit.</text>
</comment>
<dbReference type="GO" id="GO:0008685">
    <property type="term" value="F:2-C-methyl-D-erythritol 2,4-cyclodiphosphate synthase activity"/>
    <property type="evidence" value="ECO:0007669"/>
    <property type="project" value="UniProtKB-UniRule"/>
</dbReference>
<dbReference type="GO" id="GO:0046872">
    <property type="term" value="F:metal ion binding"/>
    <property type="evidence" value="ECO:0007669"/>
    <property type="project" value="UniProtKB-KW"/>
</dbReference>
<dbReference type="PANTHER" id="PTHR43181">
    <property type="entry name" value="2-C-METHYL-D-ERYTHRITOL 2,4-CYCLODIPHOSPHATE SYNTHASE, CHLOROPLASTIC"/>
    <property type="match status" value="1"/>
</dbReference>
<keyword evidence="6 8" id="KW-0414">Isoprene biosynthesis</keyword>
<feature type="binding site" evidence="8">
    <location>
        <position position="43"/>
    </location>
    <ligand>
        <name>a divalent metal cation</name>
        <dbReference type="ChEBI" id="CHEBI:60240"/>
    </ligand>
</feature>
<feature type="binding site" evidence="8">
    <location>
        <begin position="9"/>
        <end position="11"/>
    </location>
    <ligand>
        <name>4-CDP-2-C-methyl-D-erythritol 2-phosphate</name>
        <dbReference type="ChEBI" id="CHEBI:57919"/>
    </ligand>
</feature>
<feature type="binding site" evidence="8">
    <location>
        <position position="143"/>
    </location>
    <ligand>
        <name>4-CDP-2-C-methyl-D-erythritol 2-phosphate</name>
        <dbReference type="ChEBI" id="CHEBI:57919"/>
    </ligand>
</feature>
<feature type="binding site" evidence="8">
    <location>
        <position position="140"/>
    </location>
    <ligand>
        <name>4-CDP-2-C-methyl-D-erythritol 2-phosphate</name>
        <dbReference type="ChEBI" id="CHEBI:57919"/>
    </ligand>
</feature>
<dbReference type="PANTHER" id="PTHR43181:SF1">
    <property type="entry name" value="2-C-METHYL-D-ERYTHRITOL 2,4-CYCLODIPHOSPHATE SYNTHASE, CHLOROPLASTIC"/>
    <property type="match status" value="1"/>
</dbReference>
<comment type="catalytic activity">
    <reaction evidence="1 8 9">
        <text>4-CDP-2-C-methyl-D-erythritol 2-phosphate = 2-C-methyl-D-erythritol 2,4-cyclic diphosphate + CMP</text>
        <dbReference type="Rhea" id="RHEA:23864"/>
        <dbReference type="ChEBI" id="CHEBI:57919"/>
        <dbReference type="ChEBI" id="CHEBI:58483"/>
        <dbReference type="ChEBI" id="CHEBI:60377"/>
        <dbReference type="EC" id="4.6.1.12"/>
    </reaction>
</comment>
<keyword evidence="12" id="KW-1185">Reference proteome</keyword>
<comment type="function">
    <text evidence="8">Involved in the biosynthesis of isopentenyl diphosphate (IPP) and dimethylallyl diphosphate (DMAPP), two major building blocks of isoprenoid compounds. Catalyzes the conversion of 4-diphosphocytidyl-2-C-methyl-D-erythritol 2-phosphate (CDP-ME2P) to 2-C-methyl-D-erythritol 2,4-cyclodiphosphate (ME-CPP) with a corresponding release of cytidine 5-monophosphate (CMP).</text>
</comment>
<dbReference type="Proteomes" id="UP000257076">
    <property type="component" value="Unassembled WGS sequence"/>
</dbReference>
<comment type="subunit">
    <text evidence="8">Homotrimer.</text>
</comment>
<organism evidence="11 12">
    <name type="scientific">Jeotgalicoccus halotolerans</name>
    <dbReference type="NCBI Taxonomy" id="157227"/>
    <lineage>
        <taxon>Bacteria</taxon>
        <taxon>Bacillati</taxon>
        <taxon>Bacillota</taxon>
        <taxon>Bacilli</taxon>
        <taxon>Bacillales</taxon>
        <taxon>Staphylococcaceae</taxon>
        <taxon>Jeotgalicoccus</taxon>
    </lineage>
</organism>
<reference evidence="11 12" key="1">
    <citation type="submission" date="2018-08" db="EMBL/GenBank/DDBJ databases">
        <title>Genomic Encyclopedia of Type Strains, Phase IV (KMG-IV): sequencing the most valuable type-strain genomes for metagenomic binning, comparative biology and taxonomic classification.</title>
        <authorList>
            <person name="Goeker M."/>
        </authorList>
    </citation>
    <scope>NUCLEOTIDE SEQUENCE [LARGE SCALE GENOMIC DNA]</scope>
    <source>
        <strain evidence="11 12">DSM 17274</strain>
    </source>
</reference>
<evidence type="ECO:0000256" key="4">
    <source>
        <dbReference type="ARBA" id="ARBA00012579"/>
    </source>
</evidence>
<evidence type="ECO:0000259" key="10">
    <source>
        <dbReference type="Pfam" id="PF02542"/>
    </source>
</evidence>
<evidence type="ECO:0000256" key="8">
    <source>
        <dbReference type="HAMAP-Rule" id="MF_00107"/>
    </source>
</evidence>
<dbReference type="GO" id="GO:0016114">
    <property type="term" value="P:terpenoid biosynthetic process"/>
    <property type="evidence" value="ECO:0007669"/>
    <property type="project" value="InterPro"/>
</dbReference>
<dbReference type="CDD" id="cd00554">
    <property type="entry name" value="MECDP_synthase"/>
    <property type="match status" value="1"/>
</dbReference>
<name>A0A3E0AXF0_9STAP</name>
<dbReference type="PROSITE" id="PS01350">
    <property type="entry name" value="ISPF"/>
    <property type="match status" value="1"/>
</dbReference>
<dbReference type="FunFam" id="3.30.1330.50:FF:000001">
    <property type="entry name" value="2-C-methyl-D-erythritol 2,4-cyclodiphosphate synthase"/>
    <property type="match status" value="1"/>
</dbReference>
<dbReference type="Pfam" id="PF02542">
    <property type="entry name" value="YgbB"/>
    <property type="match status" value="1"/>
</dbReference>
<dbReference type="GO" id="GO:0019288">
    <property type="term" value="P:isopentenyl diphosphate biosynthetic process, methylerythritol 4-phosphate pathway"/>
    <property type="evidence" value="ECO:0007669"/>
    <property type="project" value="UniProtKB-UniRule"/>
</dbReference>
<comment type="caution">
    <text evidence="8">Lacks conserved residue(s) required for the propagation of feature annotation.</text>
</comment>
<feature type="binding site" evidence="8">
    <location>
        <begin position="35"/>
        <end position="36"/>
    </location>
    <ligand>
        <name>4-CDP-2-C-methyl-D-erythritol 2-phosphate</name>
        <dbReference type="ChEBI" id="CHEBI:57919"/>
    </ligand>
</feature>
<keyword evidence="7 8" id="KW-0456">Lyase</keyword>
<dbReference type="EMBL" id="QUMW01000011">
    <property type="protein sequence ID" value="REG24378.1"/>
    <property type="molecule type" value="Genomic_DNA"/>
</dbReference>
<comment type="caution">
    <text evidence="11">The sequence shown here is derived from an EMBL/GenBank/DDBJ whole genome shotgun (WGS) entry which is preliminary data.</text>
</comment>
<dbReference type="InterPro" id="IPR020555">
    <property type="entry name" value="MECDP_synthase_CS"/>
</dbReference>
<feature type="site" description="Transition state stabilizer" evidence="8">
    <location>
        <position position="134"/>
    </location>
</feature>
<dbReference type="RefSeq" id="WP_211313786.1">
    <property type="nucleotide sequence ID" value="NZ_CBCSHX010000003.1"/>
</dbReference>
<dbReference type="Gene3D" id="3.30.1330.50">
    <property type="entry name" value="2-C-methyl-D-erythritol 2,4-cyclodiphosphate synthase"/>
    <property type="match status" value="1"/>
</dbReference>
<feature type="binding site" evidence="8">
    <location>
        <position position="9"/>
    </location>
    <ligand>
        <name>a divalent metal cation</name>
        <dbReference type="ChEBI" id="CHEBI:60240"/>
    </ligand>
</feature>
<proteinExistence type="inferred from homology"/>
<comment type="pathway">
    <text evidence="2 8">Isoprenoid biosynthesis; isopentenyl diphosphate biosynthesis via DXP pathway; isopentenyl diphosphate from 1-deoxy-D-xylulose 5-phosphate: step 4/6.</text>
</comment>
<sequence length="161" mass="17371">MMRIGHGYDVHAFDASRPLILGGMEIPHDFGLKGHSDADVLLHTITDSILGALALGDIGKFFPDTDEKFKNADSGVLLGEVVAMMYEKGYEIGNIDAVVIAERPKLRGYIDDIRGNVAALLKTDISNVNIKATTSEKLGFTGREEGIASEAVVLLNKQEAK</sequence>
<feature type="domain" description="2-C-methyl-D-erythritol 2,4-cyclodiphosphate synthase" evidence="10">
    <location>
        <begin position="2"/>
        <end position="155"/>
    </location>
</feature>
<dbReference type="AlphaFoldDB" id="A0A3E0AXF0"/>
<protein>
    <recommendedName>
        <fullName evidence="4 8">2-C-methyl-D-erythritol 2,4-cyclodiphosphate synthase</fullName>
        <shortName evidence="8">MECDP-synthase</shortName>
        <shortName evidence="8">MECPP-synthase</shortName>
        <shortName evidence="8">MECPS</shortName>
        <ecNumber evidence="4 8">4.6.1.12</ecNumber>
    </recommendedName>
</protein>
<evidence type="ECO:0000256" key="6">
    <source>
        <dbReference type="ARBA" id="ARBA00023229"/>
    </source>
</evidence>
<keyword evidence="5 8" id="KW-0479">Metal-binding</keyword>